<evidence type="ECO:0000313" key="1">
    <source>
        <dbReference type="EMBL" id="OAF08749.1"/>
    </source>
</evidence>
<evidence type="ECO:0000313" key="2">
    <source>
        <dbReference type="Proteomes" id="UP000076959"/>
    </source>
</evidence>
<protein>
    <submittedName>
        <fullName evidence="1">Uncharacterized protein</fullName>
    </submittedName>
</protein>
<reference evidence="1 2" key="1">
    <citation type="submission" date="2016-03" db="EMBL/GenBank/DDBJ databases">
        <title>Draft Genome Sequence of the Strain BR 10245 (Bradyrhizobium sp.) isolated from nodules of Centrolobium paraense.</title>
        <authorList>
            <person name="Simoes-Araujo J.L.Sr."/>
            <person name="Barauna A.C."/>
            <person name="Silva K."/>
            <person name="Zilli J.E."/>
        </authorList>
    </citation>
    <scope>NUCLEOTIDE SEQUENCE [LARGE SCALE GENOMIC DNA]</scope>
    <source>
        <strain evidence="1 2">BR 10245</strain>
    </source>
</reference>
<organism evidence="1 2">
    <name type="scientific">Bradyrhizobium centrolobii</name>
    <dbReference type="NCBI Taxonomy" id="1505087"/>
    <lineage>
        <taxon>Bacteria</taxon>
        <taxon>Pseudomonadati</taxon>
        <taxon>Pseudomonadota</taxon>
        <taxon>Alphaproteobacteria</taxon>
        <taxon>Hyphomicrobiales</taxon>
        <taxon>Nitrobacteraceae</taxon>
        <taxon>Bradyrhizobium</taxon>
    </lineage>
</organism>
<proteinExistence type="predicted"/>
<keyword evidence="2" id="KW-1185">Reference proteome</keyword>
<dbReference type="Proteomes" id="UP000076959">
    <property type="component" value="Unassembled WGS sequence"/>
</dbReference>
<sequence length="83" mass="9332">MAPVLGGSCESQEVLQQQMPLLAQYGFRMKLDAIGRFVTMCDGHDLAFLRTRRHNEVTRARLIELDDERMVAPNTKGGGEILK</sequence>
<dbReference type="AlphaFoldDB" id="A0A176YQL0"/>
<gene>
    <name evidence="1" type="ORF">AYJ54_13955</name>
</gene>
<accession>A0A176YQL0</accession>
<dbReference type="EMBL" id="LUUB01000059">
    <property type="protein sequence ID" value="OAF08749.1"/>
    <property type="molecule type" value="Genomic_DNA"/>
</dbReference>
<name>A0A176YQL0_9BRAD</name>
<comment type="caution">
    <text evidence="1">The sequence shown here is derived from an EMBL/GenBank/DDBJ whole genome shotgun (WGS) entry which is preliminary data.</text>
</comment>